<dbReference type="InterPro" id="IPR011496">
    <property type="entry name" value="O-GlcNAcase_cat"/>
</dbReference>
<protein>
    <submittedName>
        <fullName evidence="5">Beta-N-acetylglucosaminidase</fullName>
    </submittedName>
</protein>
<dbReference type="SUPFAM" id="SSF55545">
    <property type="entry name" value="beta-N-acetylhexosaminidase-like domain"/>
    <property type="match status" value="1"/>
</dbReference>
<keyword evidence="6" id="KW-1185">Reference proteome</keyword>
<keyword evidence="2 3" id="KW-0326">Glycosidase</keyword>
<dbReference type="Gene3D" id="1.20.58.460">
    <property type="entry name" value="Hyaluronidase post-catalytic domain-like"/>
    <property type="match status" value="1"/>
</dbReference>
<evidence type="ECO:0000259" key="4">
    <source>
        <dbReference type="PROSITE" id="PS52009"/>
    </source>
</evidence>
<evidence type="ECO:0000313" key="5">
    <source>
        <dbReference type="EMBL" id="ORL47301.1"/>
    </source>
</evidence>
<keyword evidence="1 3" id="KW-0378">Hydrolase</keyword>
<dbReference type="PANTHER" id="PTHR13170:SF16">
    <property type="entry name" value="PROTEIN O-GLCNACASE"/>
    <property type="match status" value="1"/>
</dbReference>
<dbReference type="InterPro" id="IPR015882">
    <property type="entry name" value="HEX_bac_N"/>
</dbReference>
<dbReference type="STRING" id="1185767.IIF7_01030"/>
<dbReference type="AlphaFoldDB" id="A0A1Y1T8B7"/>
<feature type="domain" description="GH84" evidence="4">
    <location>
        <begin position="164"/>
        <end position="447"/>
    </location>
</feature>
<proteinExistence type="inferred from homology"/>
<dbReference type="PANTHER" id="PTHR13170">
    <property type="entry name" value="O-GLCNACASE"/>
    <property type="match status" value="1"/>
</dbReference>
<gene>
    <name evidence="5" type="ORF">IIF7_01030</name>
</gene>
<name>A0A1Y1T8B7_9FLAO</name>
<evidence type="ECO:0000256" key="1">
    <source>
        <dbReference type="ARBA" id="ARBA00022801"/>
    </source>
</evidence>
<reference evidence="5 6" key="1">
    <citation type="submission" date="2013-04" db="EMBL/GenBank/DDBJ databases">
        <title>Zunongwangia sp. 22II14-10F7 Genome Sequencing.</title>
        <authorList>
            <person name="Lai Q."/>
            <person name="Shao Z."/>
        </authorList>
    </citation>
    <scope>NUCLEOTIDE SEQUENCE [LARGE SCALE GENOMIC DNA]</scope>
    <source>
        <strain evidence="5 6">22II14-10F7</strain>
    </source>
</reference>
<evidence type="ECO:0000256" key="3">
    <source>
        <dbReference type="PROSITE-ProRule" id="PRU01353"/>
    </source>
</evidence>
<dbReference type="PROSITE" id="PS52009">
    <property type="entry name" value="GH84"/>
    <property type="match status" value="1"/>
</dbReference>
<sequence>MLSFNLCFSQGNESKVFYKPLIYPQPASVEITQGEFLITSSVTLVKSSDLPSEIESLVVQALKNSGVKSIKSATELPDNLDHTFIVLGLNESKIIQQALKKSNAEIVDKKESYTLSGVSIGSGELITLAGHDENGLFYAGQTFSQLTKLEAVPNLVIQDYPAMPIRGTIEGFYGKPWSMQSRQSHLEFLGSVKANTYVYSPKDDPYARDQWREAYPKETIDELAKLVEVAQSNHVNFVYAISPGPTICFSDPTDLESLKSKFKNLYAIGVKNFYVALDDIEYTKWNCDKDEAYYGESGKKAAGIAQSELLNKLQAILDELDSSMSPLIMVPTEYYDAKESEYKNALIENLDPKIIIQWTGTDVVPPRISNNDASQATKAFGRKTLLWDNYPVNDFGQTKGRLLMAPYRFREAGLSKELSGILSNPMNQEMPSRVTVTGVASFAWNDTAYDPDIIWYNAARNLAKGDIKVTEALLKFFDTQHLAPTFGSQPWQEQAPRLKALLDKVKIEIAFGDAESRKNVLAKLMHYATEFKEAPALIRSTVDPIFIEETKPWLQAMELWGESLMLTTEGLKAAMTENAEANTYFEKADEFAKKAAEIESIPGATRFDGKIKIADGVLDTFIKEAPSLISGF</sequence>
<dbReference type="InterPro" id="IPR017853">
    <property type="entry name" value="GH"/>
</dbReference>
<dbReference type="SUPFAM" id="SSF51445">
    <property type="entry name" value="(Trans)glycosidases"/>
    <property type="match status" value="1"/>
</dbReference>
<dbReference type="EMBL" id="ARYN01000001">
    <property type="protein sequence ID" value="ORL47301.1"/>
    <property type="molecule type" value="Genomic_DNA"/>
</dbReference>
<accession>A0A1Y1T8B7</accession>
<organism evidence="5 6">
    <name type="scientific">Zunongwangia atlantica 22II14-10F7</name>
    <dbReference type="NCBI Taxonomy" id="1185767"/>
    <lineage>
        <taxon>Bacteria</taxon>
        <taxon>Pseudomonadati</taxon>
        <taxon>Bacteroidota</taxon>
        <taxon>Flavobacteriia</taxon>
        <taxon>Flavobacteriales</taxon>
        <taxon>Flavobacteriaceae</taxon>
        <taxon>Zunongwangia</taxon>
    </lineage>
</organism>
<dbReference type="Gene3D" id="3.30.379.10">
    <property type="entry name" value="Chitobiase/beta-hexosaminidase domain 2-like"/>
    <property type="match status" value="1"/>
</dbReference>
<dbReference type="InterPro" id="IPR051822">
    <property type="entry name" value="Glycosyl_Hydrolase_84"/>
</dbReference>
<dbReference type="Pfam" id="PF07555">
    <property type="entry name" value="NAGidase"/>
    <property type="match status" value="1"/>
</dbReference>
<dbReference type="Gene3D" id="3.20.20.80">
    <property type="entry name" value="Glycosidases"/>
    <property type="match status" value="1"/>
</dbReference>
<evidence type="ECO:0000256" key="2">
    <source>
        <dbReference type="ARBA" id="ARBA00023295"/>
    </source>
</evidence>
<comment type="similarity">
    <text evidence="3">Belongs to the glycosyl hydrolase 84 family.</text>
</comment>
<comment type="caution">
    <text evidence="5">The sequence shown here is derived from an EMBL/GenBank/DDBJ whole genome shotgun (WGS) entry which is preliminary data.</text>
</comment>
<feature type="active site" description="Proton donor" evidence="3">
    <location>
        <position position="279"/>
    </location>
</feature>
<evidence type="ECO:0000313" key="6">
    <source>
        <dbReference type="Proteomes" id="UP000192746"/>
    </source>
</evidence>
<dbReference type="Proteomes" id="UP000192746">
    <property type="component" value="Unassembled WGS sequence"/>
</dbReference>
<dbReference type="GO" id="GO:1901135">
    <property type="term" value="P:carbohydrate derivative metabolic process"/>
    <property type="evidence" value="ECO:0007669"/>
    <property type="project" value="UniProtKB-ARBA"/>
</dbReference>
<dbReference type="GO" id="GO:0015929">
    <property type="term" value="F:hexosaminidase activity"/>
    <property type="evidence" value="ECO:0007669"/>
    <property type="project" value="UniProtKB-ARBA"/>
</dbReference>
<dbReference type="InterPro" id="IPR029018">
    <property type="entry name" value="Hex-like_dom2"/>
</dbReference>
<dbReference type="GO" id="GO:0005975">
    <property type="term" value="P:carbohydrate metabolic process"/>
    <property type="evidence" value="ECO:0007669"/>
    <property type="project" value="UniProtKB-ARBA"/>
</dbReference>
<dbReference type="Pfam" id="PF02838">
    <property type="entry name" value="Glyco_hydro_20b"/>
    <property type="match status" value="1"/>
</dbReference>